<dbReference type="PROSITE" id="PS51194">
    <property type="entry name" value="HELICASE_CTER"/>
    <property type="match status" value="1"/>
</dbReference>
<dbReference type="InterPro" id="IPR001650">
    <property type="entry name" value="Helicase_C-like"/>
</dbReference>
<dbReference type="PANTHER" id="PTHR18934">
    <property type="entry name" value="ATP-DEPENDENT RNA HELICASE"/>
    <property type="match status" value="1"/>
</dbReference>
<dbReference type="SMART" id="SM00487">
    <property type="entry name" value="DEXDc"/>
    <property type="match status" value="1"/>
</dbReference>
<dbReference type="PANTHER" id="PTHR18934:SF203">
    <property type="entry name" value="ATP-DEPENDENT RNA HELICASE A"/>
    <property type="match status" value="1"/>
</dbReference>
<feature type="compositionally biased region" description="Low complexity" evidence="5">
    <location>
        <begin position="1500"/>
        <end position="1511"/>
    </location>
</feature>
<feature type="compositionally biased region" description="Polar residues" evidence="5">
    <location>
        <begin position="1544"/>
        <end position="1553"/>
    </location>
</feature>
<dbReference type="Gene3D" id="1.20.120.1080">
    <property type="match status" value="1"/>
</dbReference>
<dbReference type="EMBL" id="PQXJ01000286">
    <property type="protein sequence ID" value="TGO53791.1"/>
    <property type="molecule type" value="Genomic_DNA"/>
</dbReference>
<dbReference type="InterPro" id="IPR002464">
    <property type="entry name" value="DNA/RNA_helicase_DEAH_CS"/>
</dbReference>
<dbReference type="CDD" id="cd17917">
    <property type="entry name" value="DEXHc_RHA-like"/>
    <property type="match status" value="1"/>
</dbReference>
<reference evidence="8 9" key="1">
    <citation type="submission" date="2017-12" db="EMBL/GenBank/DDBJ databases">
        <title>Comparative genomics of Botrytis spp.</title>
        <authorList>
            <person name="Valero-Jimenez C.A."/>
            <person name="Tapia P."/>
            <person name="Veloso J."/>
            <person name="Silva-Moreno E."/>
            <person name="Staats M."/>
            <person name="Valdes J.H."/>
            <person name="Van Kan J.A.L."/>
        </authorList>
    </citation>
    <scope>NUCLEOTIDE SEQUENCE [LARGE SCALE GENOMIC DNA]</scope>
    <source>
        <strain evidence="8 9">MUCL2120</strain>
    </source>
</reference>
<proteinExistence type="predicted"/>
<dbReference type="Pfam" id="PF00271">
    <property type="entry name" value="Helicase_C"/>
    <property type="match status" value="1"/>
</dbReference>
<evidence type="ECO:0000256" key="2">
    <source>
        <dbReference type="ARBA" id="ARBA00022741"/>
    </source>
</evidence>
<gene>
    <name evidence="8" type="ORF">BOTNAR_0286g00070</name>
</gene>
<feature type="domain" description="Helicase ATP-binding" evidence="6">
    <location>
        <begin position="594"/>
        <end position="769"/>
    </location>
</feature>
<dbReference type="InterPro" id="IPR007502">
    <property type="entry name" value="Helicase-assoc_dom"/>
</dbReference>
<accession>A0A4Z1HXK0</accession>
<comment type="caution">
    <text evidence="8">The sequence shown here is derived from an EMBL/GenBank/DDBJ whole genome shotgun (WGS) entry which is preliminary data.</text>
</comment>
<feature type="compositionally biased region" description="Low complexity" evidence="5">
    <location>
        <begin position="339"/>
        <end position="349"/>
    </location>
</feature>
<dbReference type="GO" id="GO:1990904">
    <property type="term" value="C:ribonucleoprotein complex"/>
    <property type="evidence" value="ECO:0007669"/>
    <property type="project" value="UniProtKB-ARBA"/>
</dbReference>
<dbReference type="InterPro" id="IPR011545">
    <property type="entry name" value="DEAD/DEAH_box_helicase_dom"/>
</dbReference>
<dbReference type="GO" id="GO:0003723">
    <property type="term" value="F:RNA binding"/>
    <property type="evidence" value="ECO:0007669"/>
    <property type="project" value="TreeGrafter"/>
</dbReference>
<feature type="region of interest" description="Disordered" evidence="5">
    <location>
        <begin position="1500"/>
        <end position="1572"/>
    </location>
</feature>
<feature type="domain" description="Helicase C-terminal" evidence="7">
    <location>
        <begin position="874"/>
        <end position="1048"/>
    </location>
</feature>
<dbReference type="OrthoDB" id="5600252at2759"/>
<evidence type="ECO:0000259" key="6">
    <source>
        <dbReference type="PROSITE" id="PS51192"/>
    </source>
</evidence>
<dbReference type="SMART" id="SM00847">
    <property type="entry name" value="HA2"/>
    <property type="match status" value="1"/>
</dbReference>
<evidence type="ECO:0000313" key="9">
    <source>
        <dbReference type="Proteomes" id="UP000297452"/>
    </source>
</evidence>
<keyword evidence="3" id="KW-0378">Hydrolase</keyword>
<dbReference type="Proteomes" id="UP000297452">
    <property type="component" value="Unassembled WGS sequence"/>
</dbReference>
<dbReference type="PROSITE" id="PS51192">
    <property type="entry name" value="HELICASE_ATP_BIND_1"/>
    <property type="match status" value="1"/>
</dbReference>
<feature type="compositionally biased region" description="Polar residues" evidence="5">
    <location>
        <begin position="254"/>
        <end position="263"/>
    </location>
</feature>
<keyword evidence="9" id="KW-1185">Reference proteome</keyword>
<feature type="region of interest" description="Disordered" evidence="5">
    <location>
        <begin position="237"/>
        <end position="263"/>
    </location>
</feature>
<name>A0A4Z1HXK0_9HELO</name>
<dbReference type="SUPFAM" id="SSF52540">
    <property type="entry name" value="P-loop containing nucleoside triphosphate hydrolases"/>
    <property type="match status" value="1"/>
</dbReference>
<evidence type="ECO:0000256" key="1">
    <source>
        <dbReference type="ARBA" id="ARBA00012552"/>
    </source>
</evidence>
<evidence type="ECO:0000256" key="4">
    <source>
        <dbReference type="ARBA" id="ARBA00022840"/>
    </source>
</evidence>
<dbReference type="SMART" id="SM00490">
    <property type="entry name" value="HELICc"/>
    <property type="match status" value="1"/>
</dbReference>
<dbReference type="InterPro" id="IPR027417">
    <property type="entry name" value="P-loop_NTPase"/>
</dbReference>
<dbReference type="GO" id="GO:0016787">
    <property type="term" value="F:hydrolase activity"/>
    <property type="evidence" value="ECO:0007669"/>
    <property type="project" value="UniProtKB-KW"/>
</dbReference>
<dbReference type="Gene3D" id="3.40.50.300">
    <property type="entry name" value="P-loop containing nucleotide triphosphate hydrolases"/>
    <property type="match status" value="2"/>
</dbReference>
<keyword evidence="4" id="KW-0067">ATP-binding</keyword>
<dbReference type="Pfam" id="PF00270">
    <property type="entry name" value="DEAD"/>
    <property type="match status" value="1"/>
</dbReference>
<dbReference type="STRING" id="278944.A0A4Z1HXK0"/>
<sequence length="1587" mass="179088">MFRRLNLHGRIPNPLYRRNVLCVPRQRNRSHEYSFVRYYSSELVSEKIPQSPTNDWLFDIPPESNSPNELGMPVPPTAVFSKDTINWDAVNKIFMKRPRLAKSVIGHGDSGFSKVAFLASLNTTILSKAHCTFEYESQSYFATDGQRILSKCSLTFKLPDEAPLSIVGISTKKWLARGVALLQLFPILEEKQLLDNLLPLISPKWVAKTEEEKPGHNVQSTETQPIVPIVPTETKSFPDALSTPKTEQEKLDHNIQSTKTQSTRPIIPTEIKTILDALLISKEPPAEPKLKSEKKPKELTPNRLVILEVFNYAAKYLHIPEYNVNSQTVSKKEHPSSPVTPKKPTTPKTKYTVTISLPEHSIHATATSFDLPLTEAMACTEFKVQAEKHHISNSIPSDSSEEPIVLTTANVRNFMDFYNEYNDKLVIQINREGDIFKSQAFTKDSNTAALQTLGPAIKRSSSRDLETLTLLAAAVTLVKQRPQLLLDYSNKLDVRTGKYVGKALPMELNLHQTSLKLMQRTVDTTTKLKLSTLSTRECKDHDVPPLVDYDKTRFKYSYDWKVQQRSRDLSNWSSQRSHQQKYSLPLNQNSSKVLNHIENNQFSILIGKTGSGKTTQLSQIILDEYIRTKRGGECRVICTQPRRIAAKLVAVRVAEERGQMLGDQVGYKVGFDTELPNPRGSITYCTTGIILQQLIHHSDTLLHEISHLIIDEVHERDLDIDFLLTMVKKLVKERIEAGKPTPKVCLMSATADAEMLQKYFAFKSETREITCPVLHVEGRAFPVEKYFLEDIMDIFREKYPTGHVIWDLLDSSRNKAYLKSEERIKKTDLSMDIENEQPKSVIKWDSHDDDPDTLQKQIAMDTLEGQVPVDLAAIVIAHIATTTEDGAILLFLPGIRSINIIEKNLKTQDHFNINFDDENKIKILKLHYSTADRHQEVFEPVSPGCRKIILATNVAETSITIDDIQYVVDTGKHKEDNFHQMLRIWSLSCKWVSKSSVKQRAGRAGRVQNGNYYGLFSKRRYDSLRMTPRPGMSRVDLQSTCLAVKTLGYNEPIQDFLASAPEPPSPKAIQSSIAGLQTLGALTPTETITPLGRIIAMLPLRPTLSKMVILGIIFRCLDPMIILTAFDNTILHVRPLDMEEESDAAMRGFARSSKSDHVAMLNAFRALHQLEEVDGREVMTSFAHQKFLSVASYDTVKRNIGLIQQALRRNGLVLNQETQGVAGLGEKYGGEILNENSDQDELIRALLVQGLYPHIGTWNNHETKYQIVANEKVLIDVHPSSINHPWKRPNLKVEGIASSSKGNAQLLSFDKLTLLNNKKLIMQRTTAITPFMVSLFGGTLNRTADNADQVEVDKWLPFDVRSTDKLRGADGVAGQTLVRFNKALRQLENISFNDLANGEYVVDNELSHDFVKALKGMLITEQDVDRLVEENELDLAIELRKFWNRTESPLDKTPPKEPKEIVPKFSLLEETKNDEDPYGSFLEMVESALEGPITTELYSKAASSSSQAESQPFTGNMVTEESDGVESEKSENFIPSKYMPGSKFLNQRRNTGNAPPKDQLGSPETPPKKKLKYKKIDHLLHDIFKGL</sequence>
<dbReference type="GO" id="GO:0003724">
    <property type="term" value="F:RNA helicase activity"/>
    <property type="evidence" value="ECO:0007669"/>
    <property type="project" value="UniProtKB-EC"/>
</dbReference>
<dbReference type="CDD" id="cd18791">
    <property type="entry name" value="SF2_C_RHA"/>
    <property type="match status" value="1"/>
</dbReference>
<evidence type="ECO:0000256" key="5">
    <source>
        <dbReference type="SAM" id="MobiDB-lite"/>
    </source>
</evidence>
<evidence type="ECO:0000313" key="8">
    <source>
        <dbReference type="EMBL" id="TGO53791.1"/>
    </source>
</evidence>
<dbReference type="InterPro" id="IPR014001">
    <property type="entry name" value="Helicase_ATP-bd"/>
</dbReference>
<feature type="region of interest" description="Disordered" evidence="5">
    <location>
        <begin position="328"/>
        <end position="349"/>
    </location>
</feature>
<protein>
    <recommendedName>
        <fullName evidence="1">RNA helicase</fullName>
        <ecNumber evidence="1">3.6.4.13</ecNumber>
    </recommendedName>
</protein>
<dbReference type="GO" id="GO:0005524">
    <property type="term" value="F:ATP binding"/>
    <property type="evidence" value="ECO:0007669"/>
    <property type="project" value="UniProtKB-KW"/>
</dbReference>
<dbReference type="PROSITE" id="PS00690">
    <property type="entry name" value="DEAH_ATP_HELICASE"/>
    <property type="match status" value="1"/>
</dbReference>
<dbReference type="EC" id="3.6.4.13" evidence="1"/>
<keyword evidence="2" id="KW-0547">Nucleotide-binding</keyword>
<organism evidence="8 9">
    <name type="scientific">Botryotinia narcissicola</name>
    <dbReference type="NCBI Taxonomy" id="278944"/>
    <lineage>
        <taxon>Eukaryota</taxon>
        <taxon>Fungi</taxon>
        <taxon>Dikarya</taxon>
        <taxon>Ascomycota</taxon>
        <taxon>Pezizomycotina</taxon>
        <taxon>Leotiomycetes</taxon>
        <taxon>Helotiales</taxon>
        <taxon>Sclerotiniaceae</taxon>
        <taxon>Botryotinia</taxon>
    </lineage>
</organism>
<evidence type="ECO:0000259" key="7">
    <source>
        <dbReference type="PROSITE" id="PS51194"/>
    </source>
</evidence>
<dbReference type="InterPro" id="IPR048333">
    <property type="entry name" value="HA2_WH"/>
</dbReference>
<evidence type="ECO:0000256" key="3">
    <source>
        <dbReference type="ARBA" id="ARBA00022801"/>
    </source>
</evidence>
<dbReference type="Pfam" id="PF04408">
    <property type="entry name" value="WHD_HA2"/>
    <property type="match status" value="1"/>
</dbReference>